<organism evidence="2 3">
    <name type="scientific">Gemmatirosa kalamazoonensis</name>
    <dbReference type="NCBI Taxonomy" id="861299"/>
    <lineage>
        <taxon>Bacteria</taxon>
        <taxon>Pseudomonadati</taxon>
        <taxon>Gemmatimonadota</taxon>
        <taxon>Gemmatimonadia</taxon>
        <taxon>Gemmatimonadales</taxon>
        <taxon>Gemmatimonadaceae</taxon>
        <taxon>Gemmatirosa</taxon>
    </lineage>
</organism>
<dbReference type="SUPFAM" id="SSF109604">
    <property type="entry name" value="HD-domain/PDEase-like"/>
    <property type="match status" value="1"/>
</dbReference>
<dbReference type="Proteomes" id="UP000019151">
    <property type="component" value="Chromosome"/>
</dbReference>
<dbReference type="OrthoDB" id="9803619at2"/>
<dbReference type="InterPro" id="IPR045509">
    <property type="entry name" value="HD_assoc_2"/>
</dbReference>
<reference evidence="2 3" key="1">
    <citation type="journal article" date="2014" name="Genome Announc.">
        <title>Genome Sequence and Methylome of Soil Bacterium Gemmatirosa kalamazoonensis KBS708T, a Member of the Rarely Cultivated Gemmatimonadetes Phylum.</title>
        <authorList>
            <person name="Debruyn J.M."/>
            <person name="Radosevich M."/>
            <person name="Wommack K.E."/>
            <person name="Polson S.W."/>
            <person name="Hauser L.J."/>
            <person name="Fawaz M.N."/>
            <person name="Korlach J."/>
            <person name="Tsai Y.C."/>
        </authorList>
    </citation>
    <scope>NUCLEOTIDE SEQUENCE [LARGE SCALE GENOMIC DNA]</scope>
    <source>
        <strain evidence="2 3">KBS708</strain>
    </source>
</reference>
<feature type="domain" description="HD/PDEase" evidence="1">
    <location>
        <begin position="46"/>
        <end position="209"/>
    </location>
</feature>
<dbReference type="AlphaFoldDB" id="W0RLJ3"/>
<dbReference type="HOGENOM" id="CLU_026821_3_1_0"/>
<dbReference type="CDD" id="cd00077">
    <property type="entry name" value="HDc"/>
    <property type="match status" value="1"/>
</dbReference>
<dbReference type="KEGG" id="gba:J421_3775"/>
<dbReference type="RefSeq" id="WP_025412763.1">
    <property type="nucleotide sequence ID" value="NZ_CP007128.1"/>
</dbReference>
<proteinExistence type="predicted"/>
<keyword evidence="3" id="KW-1185">Reference proteome</keyword>
<dbReference type="EMBL" id="CP007128">
    <property type="protein sequence ID" value="AHG91312.1"/>
    <property type="molecule type" value="Genomic_DNA"/>
</dbReference>
<dbReference type="InterPro" id="IPR050135">
    <property type="entry name" value="dGTPase-like"/>
</dbReference>
<dbReference type="GO" id="GO:0006203">
    <property type="term" value="P:dGTP catabolic process"/>
    <property type="evidence" value="ECO:0007669"/>
    <property type="project" value="TreeGrafter"/>
</dbReference>
<dbReference type="Pfam" id="PF01966">
    <property type="entry name" value="HD"/>
    <property type="match status" value="1"/>
</dbReference>
<dbReference type="GO" id="GO:0008832">
    <property type="term" value="F:dGTPase activity"/>
    <property type="evidence" value="ECO:0007669"/>
    <property type="project" value="TreeGrafter"/>
</dbReference>
<dbReference type="PATRIC" id="fig|861299.3.peg.3829"/>
<evidence type="ECO:0000313" key="3">
    <source>
        <dbReference type="Proteomes" id="UP000019151"/>
    </source>
</evidence>
<dbReference type="Gene3D" id="1.10.3210.10">
    <property type="entry name" value="Hypothetical protein af1432"/>
    <property type="match status" value="1"/>
</dbReference>
<name>W0RLJ3_9BACT</name>
<evidence type="ECO:0000259" key="1">
    <source>
        <dbReference type="SMART" id="SM00471"/>
    </source>
</evidence>
<dbReference type="eggNOG" id="COG1078">
    <property type="taxonomic scope" value="Bacteria"/>
</dbReference>
<dbReference type="PANTHER" id="PTHR11373:SF4">
    <property type="entry name" value="DEOXYNUCLEOSIDE TRIPHOSPHATE TRIPHOSPHOHYDROLASE SAMHD1"/>
    <property type="match status" value="1"/>
</dbReference>
<dbReference type="InterPro" id="IPR003607">
    <property type="entry name" value="HD/PDEase_dom"/>
</dbReference>
<gene>
    <name evidence="2" type="ORF">J421_3775</name>
</gene>
<protein>
    <submittedName>
        <fullName evidence="2">Metal-dependent phosphohydrolase HD sub domain-containing protein</fullName>
    </submittedName>
</protein>
<dbReference type="FunCoup" id="W0RLJ3">
    <property type="interactions" value="212"/>
</dbReference>
<sequence length="423" mass="46695">MEIIRDPLWNNVRVDPVALRLVDTPVFQRLRYVRQLGLAFLVYPGATHSRFEHALGAYHLAGTTLAMLAERGELRRLPEDEPAIVRAAALLHDVGHYPFSHALEEIGVPHHERVGRPLVTDGEVGDLLRALIGPDAPERVYALMIGAGESPLQGLISGSLDLDKIEYLKRDALMCGVPYGEIDVDRLLNALVVADDPATGRPAVALREKGLSALESLLFAKYQMYRNVYWHHAVRAATSMYKRLVDEALRAGAIDPDALVGYTDEGLLHALDERAPSPLLDALRARRLHKRALECPAAEFDESFGDWMVHDRDLTVAVEDALARELGLAPGELLLDYPAKTQMLGLDLPVLRRGGTVHRLTAAGWEGAINLPTLSEQLYRSARWLRVFVARPVAVPRDALVQTLQRPAEELRARVDAGGPLLA</sequence>
<dbReference type="InParanoid" id="W0RLJ3"/>
<dbReference type="Pfam" id="PF19276">
    <property type="entry name" value="HD_assoc_2"/>
    <property type="match status" value="1"/>
</dbReference>
<keyword evidence="2" id="KW-0378">Hydrolase</keyword>
<accession>W0RLJ3</accession>
<dbReference type="SMART" id="SM00471">
    <property type="entry name" value="HDc"/>
    <property type="match status" value="1"/>
</dbReference>
<evidence type="ECO:0000313" key="2">
    <source>
        <dbReference type="EMBL" id="AHG91312.1"/>
    </source>
</evidence>
<dbReference type="PANTHER" id="PTHR11373">
    <property type="entry name" value="DEOXYNUCLEOSIDE TRIPHOSPHATE TRIPHOSPHOHYDROLASE"/>
    <property type="match status" value="1"/>
</dbReference>
<dbReference type="InterPro" id="IPR006674">
    <property type="entry name" value="HD_domain"/>
</dbReference>